<dbReference type="SUPFAM" id="SSF54197">
    <property type="entry name" value="HIT-like"/>
    <property type="match status" value="1"/>
</dbReference>
<comment type="caution">
    <text evidence="5">The sequence shown here is derived from an EMBL/GenBank/DDBJ whole genome shotgun (WGS) entry which is preliminary data.</text>
</comment>
<feature type="active site" description="Tele-AMP-histidine intermediate" evidence="1">
    <location>
        <position position="100"/>
    </location>
</feature>
<feature type="domain" description="HIT" evidence="4">
    <location>
        <begin position="7"/>
        <end position="114"/>
    </location>
</feature>
<dbReference type="PRINTS" id="PR00332">
    <property type="entry name" value="HISTRIAD"/>
</dbReference>
<evidence type="ECO:0000256" key="1">
    <source>
        <dbReference type="PIRSR" id="PIRSR601310-1"/>
    </source>
</evidence>
<evidence type="ECO:0000259" key="4">
    <source>
        <dbReference type="PROSITE" id="PS51084"/>
    </source>
</evidence>
<dbReference type="Gene3D" id="3.30.428.10">
    <property type="entry name" value="HIT-like"/>
    <property type="match status" value="1"/>
</dbReference>
<dbReference type="InterPro" id="IPR001310">
    <property type="entry name" value="Histidine_triad_HIT"/>
</dbReference>
<dbReference type="InterPro" id="IPR011146">
    <property type="entry name" value="HIT-like"/>
</dbReference>
<dbReference type="RefSeq" id="WP_302928515.1">
    <property type="nucleotide sequence ID" value="NZ_JAJEPW010000015.1"/>
</dbReference>
<keyword evidence="6" id="KW-1185">Reference proteome</keyword>
<organism evidence="5 6">
    <name type="scientific">Brotocaccenecus cirricatena</name>
    <dbReference type="NCBI Taxonomy" id="3064195"/>
    <lineage>
        <taxon>Bacteria</taxon>
        <taxon>Bacillati</taxon>
        <taxon>Bacillota</taxon>
        <taxon>Clostridia</taxon>
        <taxon>Eubacteriales</taxon>
        <taxon>Oscillospiraceae</taxon>
        <taxon>Brotocaccenecus</taxon>
    </lineage>
</organism>
<evidence type="ECO:0000256" key="2">
    <source>
        <dbReference type="PIRSR" id="PIRSR601310-3"/>
    </source>
</evidence>
<dbReference type="AlphaFoldDB" id="A0AAE3ABN7"/>
<evidence type="ECO:0000313" key="6">
    <source>
        <dbReference type="Proteomes" id="UP001199319"/>
    </source>
</evidence>
<dbReference type="GO" id="GO:0003824">
    <property type="term" value="F:catalytic activity"/>
    <property type="evidence" value="ECO:0007669"/>
    <property type="project" value="InterPro"/>
</dbReference>
<dbReference type="Proteomes" id="UP001199319">
    <property type="component" value="Unassembled WGS sequence"/>
</dbReference>
<accession>A0AAE3ABN7</accession>
<dbReference type="InterPro" id="IPR036265">
    <property type="entry name" value="HIT-like_sf"/>
</dbReference>
<gene>
    <name evidence="5" type="ORF">LKD37_06750</name>
</gene>
<proteinExistence type="predicted"/>
<dbReference type="Pfam" id="PF11969">
    <property type="entry name" value="DcpS_C"/>
    <property type="match status" value="1"/>
</dbReference>
<feature type="short sequence motif" description="Histidine triad motif" evidence="2 3">
    <location>
        <begin position="98"/>
        <end position="102"/>
    </location>
</feature>
<sequence>MRDDNCLFCKIVGGDIPSNKLYEDELCYAFYDIAPQAPTHFLVIPKEHIGSVAEVNGGNSAVVAHIFEVIARLCREQGLESYRVVSNIGEQAGQSVHHLHFHVLSGRDMTWPPG</sequence>
<reference evidence="5" key="1">
    <citation type="submission" date="2021-10" db="EMBL/GenBank/DDBJ databases">
        <title>Anaerobic single-cell dispensing facilitates the cultivation of human gut bacteria.</title>
        <authorList>
            <person name="Afrizal A."/>
        </authorList>
    </citation>
    <scope>NUCLEOTIDE SEQUENCE</scope>
    <source>
        <strain evidence="5">CLA-AA-H272</strain>
    </source>
</reference>
<name>A0AAE3ABN7_9FIRM</name>
<dbReference type="InterPro" id="IPR019808">
    <property type="entry name" value="Histidine_triad_CS"/>
</dbReference>
<dbReference type="PANTHER" id="PTHR23089">
    <property type="entry name" value="HISTIDINE TRIAD HIT PROTEIN"/>
    <property type="match status" value="1"/>
</dbReference>
<evidence type="ECO:0000256" key="3">
    <source>
        <dbReference type="PROSITE-ProRule" id="PRU00464"/>
    </source>
</evidence>
<evidence type="ECO:0000313" key="5">
    <source>
        <dbReference type="EMBL" id="MCC2129219.1"/>
    </source>
</evidence>
<dbReference type="PROSITE" id="PS51084">
    <property type="entry name" value="HIT_2"/>
    <property type="match status" value="1"/>
</dbReference>
<dbReference type="EMBL" id="JAJEPW010000015">
    <property type="protein sequence ID" value="MCC2129219.1"/>
    <property type="molecule type" value="Genomic_DNA"/>
</dbReference>
<dbReference type="PROSITE" id="PS00892">
    <property type="entry name" value="HIT_1"/>
    <property type="match status" value="1"/>
</dbReference>
<protein>
    <submittedName>
        <fullName evidence="5">Histidine triad nucleotide-binding protein</fullName>
    </submittedName>
</protein>
<dbReference type="CDD" id="cd01276">
    <property type="entry name" value="PKCI_related"/>
    <property type="match status" value="1"/>
</dbReference>